<feature type="transmembrane region" description="Helical" evidence="2">
    <location>
        <begin position="6"/>
        <end position="25"/>
    </location>
</feature>
<accession>A0A9Q3HNX7</accession>
<dbReference type="Proteomes" id="UP000765509">
    <property type="component" value="Unassembled WGS sequence"/>
</dbReference>
<dbReference type="AlphaFoldDB" id="A0A9Q3HNX7"/>
<keyword evidence="2" id="KW-1133">Transmembrane helix</keyword>
<comment type="caution">
    <text evidence="3">The sequence shown here is derived from an EMBL/GenBank/DDBJ whole genome shotgun (WGS) entry which is preliminary data.</text>
</comment>
<gene>
    <name evidence="3" type="ORF">O181_048150</name>
</gene>
<evidence type="ECO:0000313" key="4">
    <source>
        <dbReference type="Proteomes" id="UP000765509"/>
    </source>
</evidence>
<reference evidence="3" key="1">
    <citation type="submission" date="2021-03" db="EMBL/GenBank/DDBJ databases">
        <title>Draft genome sequence of rust myrtle Austropuccinia psidii MF-1, a brazilian biotype.</title>
        <authorList>
            <person name="Quecine M.C."/>
            <person name="Pachon D.M.R."/>
            <person name="Bonatelli M.L."/>
            <person name="Correr F.H."/>
            <person name="Franceschini L.M."/>
            <person name="Leite T.F."/>
            <person name="Margarido G.R.A."/>
            <person name="Almeida C.A."/>
            <person name="Ferrarezi J.A."/>
            <person name="Labate C.A."/>
        </authorList>
    </citation>
    <scope>NUCLEOTIDE SEQUENCE</scope>
    <source>
        <strain evidence="3">MF-1</strain>
    </source>
</reference>
<protein>
    <submittedName>
        <fullName evidence="3">Uncharacterized protein</fullName>
    </submittedName>
</protein>
<keyword evidence="2" id="KW-0472">Membrane</keyword>
<proteinExistence type="predicted"/>
<organism evidence="3 4">
    <name type="scientific">Austropuccinia psidii MF-1</name>
    <dbReference type="NCBI Taxonomy" id="1389203"/>
    <lineage>
        <taxon>Eukaryota</taxon>
        <taxon>Fungi</taxon>
        <taxon>Dikarya</taxon>
        <taxon>Basidiomycota</taxon>
        <taxon>Pucciniomycotina</taxon>
        <taxon>Pucciniomycetes</taxon>
        <taxon>Pucciniales</taxon>
        <taxon>Sphaerophragmiaceae</taxon>
        <taxon>Austropuccinia</taxon>
    </lineage>
</organism>
<feature type="region of interest" description="Disordered" evidence="1">
    <location>
        <begin position="74"/>
        <end position="95"/>
    </location>
</feature>
<feature type="compositionally biased region" description="Basic and acidic residues" evidence="1">
    <location>
        <begin position="86"/>
        <end position="95"/>
    </location>
</feature>
<dbReference type="EMBL" id="AVOT02020324">
    <property type="protein sequence ID" value="MBW0508435.1"/>
    <property type="molecule type" value="Genomic_DNA"/>
</dbReference>
<keyword evidence="4" id="KW-1185">Reference proteome</keyword>
<evidence type="ECO:0000313" key="3">
    <source>
        <dbReference type="EMBL" id="MBW0508435.1"/>
    </source>
</evidence>
<sequence length="95" mass="10675">MDTNIIFIYFRCCALCVLSGVSPAFSPQQQLMLGMLAEKHTRNACLLSDPSNHASRRVPAQDALARTPLWSTMMKEFPSGNGRRYPKQEDENASR</sequence>
<name>A0A9Q3HNX7_9BASI</name>
<evidence type="ECO:0000256" key="2">
    <source>
        <dbReference type="SAM" id="Phobius"/>
    </source>
</evidence>
<evidence type="ECO:0000256" key="1">
    <source>
        <dbReference type="SAM" id="MobiDB-lite"/>
    </source>
</evidence>
<keyword evidence="2" id="KW-0812">Transmembrane</keyword>